<dbReference type="EMBL" id="BGZK01000560">
    <property type="protein sequence ID" value="GBP50209.1"/>
    <property type="molecule type" value="Genomic_DNA"/>
</dbReference>
<dbReference type="AlphaFoldDB" id="A0A4C1WIN5"/>
<accession>A0A4C1WIN5</accession>
<dbReference type="Proteomes" id="UP000299102">
    <property type="component" value="Unassembled WGS sequence"/>
</dbReference>
<sequence length="253" mass="29098">MDYLWKYYNGGASVPDHVTRHEIITNRCSPSPVIRHINYARGRESICPGKFGRTTQWPHDNGGHTSRCRELGLARSILKKKKEQPTTTFIIRAIRGIRRMLRDRGAALKRAFENKPPIETFSSHAFSNKDRPTFSSGFRATAKHHVSLKNGRRQLRREKVTTNITLIKRFRRFSLELSEHVAGVSILASTVASRSGLTNIKVVVCLQGDSFTVPEIPPSRFLRMDILPSYVFVYDLLPRVQENFEMIYRQRCL</sequence>
<comment type="caution">
    <text evidence="1">The sequence shown here is derived from an EMBL/GenBank/DDBJ whole genome shotgun (WGS) entry which is preliminary data.</text>
</comment>
<organism evidence="1 2">
    <name type="scientific">Eumeta variegata</name>
    <name type="common">Bagworm moth</name>
    <name type="synonym">Eumeta japonica</name>
    <dbReference type="NCBI Taxonomy" id="151549"/>
    <lineage>
        <taxon>Eukaryota</taxon>
        <taxon>Metazoa</taxon>
        <taxon>Ecdysozoa</taxon>
        <taxon>Arthropoda</taxon>
        <taxon>Hexapoda</taxon>
        <taxon>Insecta</taxon>
        <taxon>Pterygota</taxon>
        <taxon>Neoptera</taxon>
        <taxon>Endopterygota</taxon>
        <taxon>Lepidoptera</taxon>
        <taxon>Glossata</taxon>
        <taxon>Ditrysia</taxon>
        <taxon>Tineoidea</taxon>
        <taxon>Psychidae</taxon>
        <taxon>Oiketicinae</taxon>
        <taxon>Eumeta</taxon>
    </lineage>
</organism>
<keyword evidence="2" id="KW-1185">Reference proteome</keyword>
<evidence type="ECO:0000313" key="1">
    <source>
        <dbReference type="EMBL" id="GBP50209.1"/>
    </source>
</evidence>
<gene>
    <name evidence="1" type="ORF">EVAR_97211_1</name>
</gene>
<name>A0A4C1WIN5_EUMVA</name>
<proteinExistence type="predicted"/>
<evidence type="ECO:0000313" key="2">
    <source>
        <dbReference type="Proteomes" id="UP000299102"/>
    </source>
</evidence>
<reference evidence="1 2" key="1">
    <citation type="journal article" date="2019" name="Commun. Biol.">
        <title>The bagworm genome reveals a unique fibroin gene that provides high tensile strength.</title>
        <authorList>
            <person name="Kono N."/>
            <person name="Nakamura H."/>
            <person name="Ohtoshi R."/>
            <person name="Tomita M."/>
            <person name="Numata K."/>
            <person name="Arakawa K."/>
        </authorList>
    </citation>
    <scope>NUCLEOTIDE SEQUENCE [LARGE SCALE GENOMIC DNA]</scope>
</reference>
<protein>
    <submittedName>
        <fullName evidence="1">Uncharacterized protein</fullName>
    </submittedName>
</protein>